<sequence>MIKMALHLLKLEKKSAVDLCICIASTVTVCLLFMEILKSPEISGNLDFLNIQFLYNALLTFFMIFMCVVLMVYSSNYFIRLKSREIGLTVLSGLSFFKRTIYSLVQVLCIVLFSSMIGIIVFLGISPIVKMVIYEILSVDANIFVLSFDALMQGLAVILAMILVIMLFNSGFIMRTGITELLENHNIISYKKDTRAIKPPDGIYPLIYIFGLICMYTGNNQVGGYILFSFFGAVGAYGVFRHYLPHHYNRNALKYCKTAKDLLIKEDVSLIMQQSKSFILILMVAMIGIVPFICGTIDNSLFNFEMHLAFVITNILLSLTLINRFKIDHIQRREHFHAIYQLGFARAEIDFVYMQEIKYYFRHLWILSIIYIFNIFIVFYFNQGMGIMTTFIIMAEYLIPYMLAEMIILYERKEEIKNDKYYA</sequence>
<feature type="transmembrane region" description="Helical" evidence="1">
    <location>
        <begin position="278"/>
        <end position="298"/>
    </location>
</feature>
<feature type="transmembrane region" description="Helical" evidence="1">
    <location>
        <begin position="387"/>
        <end position="410"/>
    </location>
</feature>
<feature type="transmembrane region" description="Helical" evidence="1">
    <location>
        <begin position="16"/>
        <end position="34"/>
    </location>
</feature>
<feature type="transmembrane region" description="Helical" evidence="1">
    <location>
        <begin position="225"/>
        <end position="244"/>
    </location>
</feature>
<reference evidence="2 3" key="1">
    <citation type="submission" date="2018-08" db="EMBL/GenBank/DDBJ databases">
        <title>A genome reference for cultivated species of the human gut microbiota.</title>
        <authorList>
            <person name="Zou Y."/>
            <person name="Xue W."/>
            <person name="Luo G."/>
        </authorList>
    </citation>
    <scope>NUCLEOTIDE SEQUENCE [LARGE SCALE GENOMIC DNA]</scope>
    <source>
        <strain evidence="2 3">OM06-4</strain>
    </source>
</reference>
<evidence type="ECO:0000256" key="1">
    <source>
        <dbReference type="SAM" id="Phobius"/>
    </source>
</evidence>
<feature type="transmembrane region" description="Helical" evidence="1">
    <location>
        <begin position="143"/>
        <end position="168"/>
    </location>
</feature>
<proteinExistence type="predicted"/>
<feature type="transmembrane region" description="Helical" evidence="1">
    <location>
        <begin position="54"/>
        <end position="79"/>
    </location>
</feature>
<keyword evidence="1" id="KW-0812">Transmembrane</keyword>
<evidence type="ECO:0000313" key="2">
    <source>
        <dbReference type="EMBL" id="RGD78913.1"/>
    </source>
</evidence>
<organism evidence="2 3">
    <name type="scientific">Thomasclavelia ramosa</name>
    <dbReference type="NCBI Taxonomy" id="1547"/>
    <lineage>
        <taxon>Bacteria</taxon>
        <taxon>Bacillati</taxon>
        <taxon>Bacillota</taxon>
        <taxon>Erysipelotrichia</taxon>
        <taxon>Erysipelotrichales</taxon>
        <taxon>Coprobacillaceae</taxon>
        <taxon>Thomasclavelia</taxon>
    </lineage>
</organism>
<feature type="transmembrane region" description="Helical" evidence="1">
    <location>
        <begin position="202"/>
        <end position="219"/>
    </location>
</feature>
<dbReference type="EMBL" id="QUSL01000042">
    <property type="protein sequence ID" value="RGD78913.1"/>
    <property type="molecule type" value="Genomic_DNA"/>
</dbReference>
<dbReference type="Proteomes" id="UP000261032">
    <property type="component" value="Unassembled WGS sequence"/>
</dbReference>
<feature type="transmembrane region" description="Helical" evidence="1">
    <location>
        <begin position="100"/>
        <end position="123"/>
    </location>
</feature>
<protein>
    <recommendedName>
        <fullName evidence="4">ABC transporter permease</fullName>
    </recommendedName>
</protein>
<feature type="transmembrane region" description="Helical" evidence="1">
    <location>
        <begin position="364"/>
        <end position="381"/>
    </location>
</feature>
<dbReference type="RefSeq" id="WP_117582513.1">
    <property type="nucleotide sequence ID" value="NZ_QUSL01000042.1"/>
</dbReference>
<feature type="transmembrane region" description="Helical" evidence="1">
    <location>
        <begin position="304"/>
        <end position="323"/>
    </location>
</feature>
<keyword evidence="1" id="KW-1133">Transmembrane helix</keyword>
<keyword evidence="1" id="KW-0472">Membrane</keyword>
<comment type="caution">
    <text evidence="2">The sequence shown here is derived from an EMBL/GenBank/DDBJ whole genome shotgun (WGS) entry which is preliminary data.</text>
</comment>
<gene>
    <name evidence="2" type="ORF">DXB93_16885</name>
</gene>
<evidence type="ECO:0000313" key="3">
    <source>
        <dbReference type="Proteomes" id="UP000261032"/>
    </source>
</evidence>
<evidence type="ECO:0008006" key="4">
    <source>
        <dbReference type="Google" id="ProtNLM"/>
    </source>
</evidence>
<accession>A0A3E3E8R1</accession>
<name>A0A3E3E8R1_9FIRM</name>
<dbReference type="AlphaFoldDB" id="A0A3E3E8R1"/>